<proteinExistence type="predicted"/>
<accession>A0ACB9GBC9</accession>
<protein>
    <submittedName>
        <fullName evidence="1">Uncharacterized protein</fullName>
    </submittedName>
</protein>
<reference evidence="1 2" key="2">
    <citation type="journal article" date="2022" name="Mol. Ecol. Resour.">
        <title>The genomes of chicory, endive, great burdock and yacon provide insights into Asteraceae paleo-polyploidization history and plant inulin production.</title>
        <authorList>
            <person name="Fan W."/>
            <person name="Wang S."/>
            <person name="Wang H."/>
            <person name="Wang A."/>
            <person name="Jiang F."/>
            <person name="Liu H."/>
            <person name="Zhao H."/>
            <person name="Xu D."/>
            <person name="Zhang Y."/>
        </authorList>
    </citation>
    <scope>NUCLEOTIDE SEQUENCE [LARGE SCALE GENOMIC DNA]</scope>
    <source>
        <strain evidence="2">cv. Punajuju</strain>
        <tissue evidence="1">Leaves</tissue>
    </source>
</reference>
<gene>
    <name evidence="1" type="ORF">L2E82_10727</name>
</gene>
<evidence type="ECO:0000313" key="2">
    <source>
        <dbReference type="Proteomes" id="UP001055811"/>
    </source>
</evidence>
<reference evidence="2" key="1">
    <citation type="journal article" date="2022" name="Mol. Ecol. Resour.">
        <title>The genomes of chicory, endive, great burdock and yacon provide insights into Asteraceae palaeo-polyploidization history and plant inulin production.</title>
        <authorList>
            <person name="Fan W."/>
            <person name="Wang S."/>
            <person name="Wang H."/>
            <person name="Wang A."/>
            <person name="Jiang F."/>
            <person name="Liu H."/>
            <person name="Zhao H."/>
            <person name="Xu D."/>
            <person name="Zhang Y."/>
        </authorList>
    </citation>
    <scope>NUCLEOTIDE SEQUENCE [LARGE SCALE GENOMIC DNA]</scope>
    <source>
        <strain evidence="2">cv. Punajuju</strain>
    </source>
</reference>
<evidence type="ECO:0000313" key="1">
    <source>
        <dbReference type="EMBL" id="KAI3780739.1"/>
    </source>
</evidence>
<name>A0ACB9GBC9_CICIN</name>
<dbReference type="Proteomes" id="UP001055811">
    <property type="component" value="Linkage Group LG02"/>
</dbReference>
<keyword evidence="2" id="KW-1185">Reference proteome</keyword>
<comment type="caution">
    <text evidence="1">The sequence shown here is derived from an EMBL/GenBank/DDBJ whole genome shotgun (WGS) entry which is preliminary data.</text>
</comment>
<sequence>MSDDFRQQGDFRQSADFRRKTINGLTTNEIKRLEEKKDAVRGSGNSKEKGYIEKVEVIQPRIRSEVKSVVISPEDGIAAAKSLSSKLIGEFQQKKQPPYLTETNYTTETEEEEDSEDEDFFLTSDEESQTRFSDEEVEKDDEQSNLSTIASNGCTNVGFSNEEDEQYDLDEDEDSLVQESVFEVAFNENSPHAGDKTEGHATVAEVSDVRENPKIHINEEENITDTAFNSFACVPNDEPGDKKERHDFLDEGSNASNTPKKNNNKAGEIPTNLAPSLCACVSNDALDFPAFSLCACISKSSPLHAGEKYFEKGRNLRRMEVSFADVVKGSPKPTPEVSKSSPRQEIRNDGSQEEQVKVELNEDRETKESLSKKLVGEVRCYSNLAIILNLCAAEGINDKIVKYLGGLWVFFDTKTEEEKEKILSIQGELRGFDSNPINKCDAIENEENQLSSDDGNEFDSLEDEESEVKGFKQSKN</sequence>
<organism evidence="1 2">
    <name type="scientific">Cichorium intybus</name>
    <name type="common">Chicory</name>
    <dbReference type="NCBI Taxonomy" id="13427"/>
    <lineage>
        <taxon>Eukaryota</taxon>
        <taxon>Viridiplantae</taxon>
        <taxon>Streptophyta</taxon>
        <taxon>Embryophyta</taxon>
        <taxon>Tracheophyta</taxon>
        <taxon>Spermatophyta</taxon>
        <taxon>Magnoliopsida</taxon>
        <taxon>eudicotyledons</taxon>
        <taxon>Gunneridae</taxon>
        <taxon>Pentapetalae</taxon>
        <taxon>asterids</taxon>
        <taxon>campanulids</taxon>
        <taxon>Asterales</taxon>
        <taxon>Asteraceae</taxon>
        <taxon>Cichorioideae</taxon>
        <taxon>Cichorieae</taxon>
        <taxon>Cichoriinae</taxon>
        <taxon>Cichorium</taxon>
    </lineage>
</organism>
<dbReference type="EMBL" id="CM042010">
    <property type="protein sequence ID" value="KAI3780739.1"/>
    <property type="molecule type" value="Genomic_DNA"/>
</dbReference>